<dbReference type="Proteomes" id="UP000232928">
    <property type="component" value="Unassembled WGS sequence"/>
</dbReference>
<reference evidence="1 2" key="1">
    <citation type="submission" date="2017-12" db="EMBL/GenBank/DDBJ databases">
        <title>Bifidobacterium longum APC/DPC strains.</title>
        <authorList>
            <person name="Arboleya S."/>
        </authorList>
    </citation>
    <scope>NUCLEOTIDE SEQUENCE [LARGE SCALE GENOMIC DNA]</scope>
    <source>
        <strain evidence="1 2">APC1461</strain>
    </source>
</reference>
<protein>
    <recommendedName>
        <fullName evidence="3">PhnA protein</fullName>
    </recommendedName>
</protein>
<evidence type="ECO:0008006" key="3">
    <source>
        <dbReference type="Google" id="ProtNLM"/>
    </source>
</evidence>
<dbReference type="EMBL" id="PJEG01000010">
    <property type="protein sequence ID" value="PKD14956.1"/>
    <property type="molecule type" value="Genomic_DNA"/>
</dbReference>
<dbReference type="AlphaFoldDB" id="A0A2N0TJS5"/>
<accession>A0A2N0TJS5</accession>
<evidence type="ECO:0000313" key="1">
    <source>
        <dbReference type="EMBL" id="PKD14956.1"/>
    </source>
</evidence>
<comment type="caution">
    <text evidence="1">The sequence shown here is derived from an EMBL/GenBank/DDBJ whole genome shotgun (WGS) entry which is preliminary data.</text>
</comment>
<organism evidence="1 2">
    <name type="scientific">Bifidobacterium longum</name>
    <dbReference type="NCBI Taxonomy" id="216816"/>
    <lineage>
        <taxon>Bacteria</taxon>
        <taxon>Bacillati</taxon>
        <taxon>Actinomycetota</taxon>
        <taxon>Actinomycetes</taxon>
        <taxon>Bifidobacteriales</taxon>
        <taxon>Bifidobacteriaceae</taxon>
        <taxon>Bifidobacterium</taxon>
    </lineage>
</organism>
<gene>
    <name evidence="1" type="ORF">APC1461_0756</name>
</gene>
<evidence type="ECO:0000313" key="2">
    <source>
        <dbReference type="Proteomes" id="UP000232928"/>
    </source>
</evidence>
<name>A0A2N0TJS5_BIFLN</name>
<proteinExistence type="predicted"/>
<sequence length="253" mass="27122">MTGPCVNDGGASTVTGRLLCKDCERRLLDSLAMIGEDAMPLLLVATKRASVSMTGNGHTAPAQAPSPLRDGMWELYCETERLLRQLGLRFDYAKAGDPRATVRALANAAIMDPVPLLSSGDVLAWYQDITNIAQRVHTAVNPAKPRIAFGACPNCGSVVWGAPDDEYGECAGCGNRVNRRAVTDRLLAKLVVSEVKGTSKQLSAECAKAGIRLPAGTIRSWVKRGTLSYDSDGKLSLSELVPLLRRRANASQR</sequence>